<comment type="catalytic activity">
    <reaction evidence="8">
        <text>Couples ATP hydrolysis with the unwinding of duplex DNA by translocating in the 3'-5' direction.</text>
        <dbReference type="EC" id="5.6.2.4"/>
    </reaction>
</comment>
<dbReference type="GO" id="GO:0016887">
    <property type="term" value="F:ATP hydrolysis activity"/>
    <property type="evidence" value="ECO:0007669"/>
    <property type="project" value="RHEA"/>
</dbReference>
<comment type="similarity">
    <text evidence="1">Belongs to the helicase family. UvrD subfamily.</text>
</comment>
<dbReference type="GO" id="GO:0000725">
    <property type="term" value="P:recombinational repair"/>
    <property type="evidence" value="ECO:0007669"/>
    <property type="project" value="TreeGrafter"/>
</dbReference>
<evidence type="ECO:0000256" key="11">
    <source>
        <dbReference type="PROSITE-ProRule" id="PRU00560"/>
    </source>
</evidence>
<feature type="binding site" evidence="11">
    <location>
        <begin position="30"/>
        <end position="37"/>
    </location>
    <ligand>
        <name>ATP</name>
        <dbReference type="ChEBI" id="CHEBI:30616"/>
    </ligand>
</feature>
<evidence type="ECO:0000259" key="13">
    <source>
        <dbReference type="PROSITE" id="PS51217"/>
    </source>
</evidence>
<evidence type="ECO:0000256" key="2">
    <source>
        <dbReference type="ARBA" id="ARBA00022741"/>
    </source>
</evidence>
<dbReference type="GO" id="GO:0005829">
    <property type="term" value="C:cytosol"/>
    <property type="evidence" value="ECO:0007669"/>
    <property type="project" value="TreeGrafter"/>
</dbReference>
<dbReference type="CDD" id="cd17932">
    <property type="entry name" value="DEXQc_UvrD"/>
    <property type="match status" value="1"/>
</dbReference>
<organism evidence="14 15">
    <name type="scientific">Candidatus Woesebacteria bacterium GW2011_GWA1_37_8</name>
    <dbReference type="NCBI Taxonomy" id="1618546"/>
    <lineage>
        <taxon>Bacteria</taxon>
        <taxon>Candidatus Woeseibacteriota</taxon>
    </lineage>
</organism>
<dbReference type="EMBL" id="LBTR01000028">
    <property type="protein sequence ID" value="KKQ44316.1"/>
    <property type="molecule type" value="Genomic_DNA"/>
</dbReference>
<dbReference type="PANTHER" id="PTHR11070">
    <property type="entry name" value="UVRD / RECB / PCRA DNA HELICASE FAMILY MEMBER"/>
    <property type="match status" value="1"/>
</dbReference>
<feature type="domain" description="UvrD-like helicase C-terminal" evidence="13">
    <location>
        <begin position="287"/>
        <end position="524"/>
    </location>
</feature>
<dbReference type="InterPro" id="IPR014017">
    <property type="entry name" value="DNA_helicase_UvrD-like_C"/>
</dbReference>
<keyword evidence="7" id="KW-0413">Isomerase</keyword>
<dbReference type="InterPro" id="IPR027417">
    <property type="entry name" value="P-loop_NTPase"/>
</dbReference>
<dbReference type="GO" id="GO:0003677">
    <property type="term" value="F:DNA binding"/>
    <property type="evidence" value="ECO:0007669"/>
    <property type="project" value="UniProtKB-KW"/>
</dbReference>
<feature type="domain" description="UvrD-like helicase ATP-binding" evidence="12">
    <location>
        <begin position="9"/>
        <end position="286"/>
    </location>
</feature>
<keyword evidence="5 11" id="KW-0067">ATP-binding</keyword>
<dbReference type="Pfam" id="PF13361">
    <property type="entry name" value="UvrD_C"/>
    <property type="match status" value="2"/>
</dbReference>
<dbReference type="GO" id="GO:0043138">
    <property type="term" value="F:3'-5' DNA helicase activity"/>
    <property type="evidence" value="ECO:0007669"/>
    <property type="project" value="UniProtKB-EC"/>
</dbReference>
<dbReference type="SUPFAM" id="SSF52540">
    <property type="entry name" value="P-loop containing nucleoside triphosphate hydrolases"/>
    <property type="match status" value="1"/>
</dbReference>
<dbReference type="Proteomes" id="UP000034603">
    <property type="component" value="Unassembled WGS sequence"/>
</dbReference>
<evidence type="ECO:0000256" key="7">
    <source>
        <dbReference type="ARBA" id="ARBA00023235"/>
    </source>
</evidence>
<dbReference type="CDD" id="cd18807">
    <property type="entry name" value="SF1_C_UvrD"/>
    <property type="match status" value="1"/>
</dbReference>
<dbReference type="InterPro" id="IPR000212">
    <property type="entry name" value="DNA_helicase_UvrD/REP"/>
</dbReference>
<accession>A0A0G0KUT3</accession>
<evidence type="ECO:0000313" key="15">
    <source>
        <dbReference type="Proteomes" id="UP000034603"/>
    </source>
</evidence>
<sequence>MTNTDKLLDSLNDAQKKAVTYKNGPLLVLAGAGSGKTKVLTHRAAYFIQEKIAHPSEILLLTFTNKAAYEMKERIGLLTQDIPGFTGTFHSFCVKLLRRDGKILGIPPGFVIYDDEDQKDAVKEIINKLNLNDEKFKPSEVLYQISDAKTNMLGPLAYGEIAQGDWQATVFKIYLEYEKFLKESGALDFDDLLLKTVKLLDENKEIKNKWQENYKYVLVDEWQDTNKIQYKLTKLLVGDRKNLTAVGDAAQSIYSWRGADYRNINNLIKDYPEMSVINLERNYRSTQNILDAANSIIKKNSSHPVLSLWTDKKAGQKIKIYRGRSELDEAGFIISQIDNLITKGIEFNDIAVLYRTNAQSRVIEEALLHAGIPYSLVGGVKFYSRKEIKDVLSYLRLIANPKDKVSRARIEKLGVKKYENFQKFEESLEKIEGLTTLDLMDQVLNKTDYLSKYIRETEENLARLENIKELRSVAAEFPDLNEFLENVALIEAEQDENGKVKSRSSSDQTPRNCITLMTLHAAKGLEFGVVFIIGMEEGLFPHSRSLFDINQLEEERRLAYVGITRAKEILYLTYAGRRLYFGQKTSNPPSRFIIDIPEELLEGIEGEYLERNSFKKQHSYDYDAIDDFDDSINF</sequence>
<comment type="catalytic activity">
    <reaction evidence="10">
        <text>ATP + H2O = ADP + phosphate + H(+)</text>
        <dbReference type="Rhea" id="RHEA:13065"/>
        <dbReference type="ChEBI" id="CHEBI:15377"/>
        <dbReference type="ChEBI" id="CHEBI:15378"/>
        <dbReference type="ChEBI" id="CHEBI:30616"/>
        <dbReference type="ChEBI" id="CHEBI:43474"/>
        <dbReference type="ChEBI" id="CHEBI:456216"/>
        <dbReference type="EC" id="5.6.2.4"/>
    </reaction>
</comment>
<evidence type="ECO:0000256" key="9">
    <source>
        <dbReference type="ARBA" id="ARBA00034808"/>
    </source>
</evidence>
<dbReference type="PATRIC" id="fig|1618546.3.peg.686"/>
<dbReference type="Gene3D" id="3.40.50.300">
    <property type="entry name" value="P-loop containing nucleotide triphosphate hydrolases"/>
    <property type="match status" value="2"/>
</dbReference>
<dbReference type="Gene3D" id="1.10.486.10">
    <property type="entry name" value="PCRA, domain 4"/>
    <property type="match status" value="2"/>
</dbReference>
<keyword evidence="4 11" id="KW-0347">Helicase</keyword>
<keyword evidence="6" id="KW-0238">DNA-binding</keyword>
<dbReference type="PROSITE" id="PS51217">
    <property type="entry name" value="UVRD_HELICASE_CTER"/>
    <property type="match status" value="1"/>
</dbReference>
<keyword evidence="3 11" id="KW-0378">Hydrolase</keyword>
<dbReference type="Gene3D" id="1.10.10.160">
    <property type="match status" value="1"/>
</dbReference>
<evidence type="ECO:0000256" key="8">
    <source>
        <dbReference type="ARBA" id="ARBA00034617"/>
    </source>
</evidence>
<dbReference type="InterPro" id="IPR013986">
    <property type="entry name" value="DExx_box_DNA_helicase_dom_sf"/>
</dbReference>
<evidence type="ECO:0000256" key="1">
    <source>
        <dbReference type="ARBA" id="ARBA00009922"/>
    </source>
</evidence>
<protein>
    <recommendedName>
        <fullName evidence="9">DNA 3'-5' helicase</fullName>
        <ecNumber evidence="9">5.6.2.4</ecNumber>
    </recommendedName>
</protein>
<comment type="caution">
    <text evidence="14">The sequence shown here is derived from an EMBL/GenBank/DDBJ whole genome shotgun (WGS) entry which is preliminary data.</text>
</comment>
<evidence type="ECO:0000256" key="4">
    <source>
        <dbReference type="ARBA" id="ARBA00022806"/>
    </source>
</evidence>
<dbReference type="AlphaFoldDB" id="A0A0G0KUT3"/>
<evidence type="ECO:0000256" key="3">
    <source>
        <dbReference type="ARBA" id="ARBA00022801"/>
    </source>
</evidence>
<dbReference type="Gene3D" id="3.30.160.800">
    <property type="match status" value="1"/>
</dbReference>
<keyword evidence="2 11" id="KW-0547">Nucleotide-binding</keyword>
<proteinExistence type="inferred from homology"/>
<dbReference type="PANTHER" id="PTHR11070:SF2">
    <property type="entry name" value="ATP-DEPENDENT DNA HELICASE SRS2"/>
    <property type="match status" value="1"/>
</dbReference>
<gene>
    <name evidence="14" type="ORF">US62_C0028G0003</name>
</gene>
<name>A0A0G0KUT3_9BACT</name>
<dbReference type="GO" id="GO:0005524">
    <property type="term" value="F:ATP binding"/>
    <property type="evidence" value="ECO:0007669"/>
    <property type="project" value="UniProtKB-UniRule"/>
</dbReference>
<evidence type="ECO:0000259" key="12">
    <source>
        <dbReference type="PROSITE" id="PS51198"/>
    </source>
</evidence>
<evidence type="ECO:0000256" key="6">
    <source>
        <dbReference type="ARBA" id="ARBA00023125"/>
    </source>
</evidence>
<evidence type="ECO:0000256" key="5">
    <source>
        <dbReference type="ARBA" id="ARBA00022840"/>
    </source>
</evidence>
<evidence type="ECO:0000256" key="10">
    <source>
        <dbReference type="ARBA" id="ARBA00048988"/>
    </source>
</evidence>
<evidence type="ECO:0000313" key="14">
    <source>
        <dbReference type="EMBL" id="KKQ44316.1"/>
    </source>
</evidence>
<dbReference type="Pfam" id="PF00580">
    <property type="entry name" value="UvrD-helicase"/>
    <property type="match status" value="1"/>
</dbReference>
<reference evidence="14 15" key="1">
    <citation type="journal article" date="2015" name="Nature">
        <title>rRNA introns, odd ribosomes, and small enigmatic genomes across a large radiation of phyla.</title>
        <authorList>
            <person name="Brown C.T."/>
            <person name="Hug L.A."/>
            <person name="Thomas B.C."/>
            <person name="Sharon I."/>
            <person name="Castelle C.J."/>
            <person name="Singh A."/>
            <person name="Wilkins M.J."/>
            <person name="Williams K.H."/>
            <person name="Banfield J.F."/>
        </authorList>
    </citation>
    <scope>NUCLEOTIDE SEQUENCE [LARGE SCALE GENOMIC DNA]</scope>
</reference>
<dbReference type="GO" id="GO:0033202">
    <property type="term" value="C:DNA helicase complex"/>
    <property type="evidence" value="ECO:0007669"/>
    <property type="project" value="TreeGrafter"/>
</dbReference>
<dbReference type="InterPro" id="IPR014016">
    <property type="entry name" value="UvrD-like_ATP-bd"/>
</dbReference>
<dbReference type="PROSITE" id="PS51198">
    <property type="entry name" value="UVRD_HELICASE_ATP_BIND"/>
    <property type="match status" value="1"/>
</dbReference>
<dbReference type="EC" id="5.6.2.4" evidence="9"/>